<feature type="transmembrane region" description="Helical" evidence="1">
    <location>
        <begin position="7"/>
        <end position="26"/>
    </location>
</feature>
<evidence type="ECO:0000313" key="3">
    <source>
        <dbReference type="Proteomes" id="UP001595796"/>
    </source>
</evidence>
<keyword evidence="1" id="KW-0472">Membrane</keyword>
<evidence type="ECO:0000256" key="1">
    <source>
        <dbReference type="SAM" id="Phobius"/>
    </source>
</evidence>
<gene>
    <name evidence="2" type="ORF">ACFPFW_04945</name>
</gene>
<keyword evidence="1" id="KW-0812">Transmembrane</keyword>
<proteinExistence type="predicted"/>
<accession>A0ABV9YYU3</accession>
<organism evidence="2 3">
    <name type="scientific">Flaviflagellibacter deserti</name>
    <dbReference type="NCBI Taxonomy" id="2267266"/>
    <lineage>
        <taxon>Bacteria</taxon>
        <taxon>Pseudomonadati</taxon>
        <taxon>Pseudomonadota</taxon>
        <taxon>Alphaproteobacteria</taxon>
        <taxon>Hyphomicrobiales</taxon>
        <taxon>Flaviflagellibacter</taxon>
    </lineage>
</organism>
<dbReference type="Proteomes" id="UP001595796">
    <property type="component" value="Unassembled WGS sequence"/>
</dbReference>
<comment type="caution">
    <text evidence="2">The sequence shown here is derived from an EMBL/GenBank/DDBJ whole genome shotgun (WGS) entry which is preliminary data.</text>
</comment>
<dbReference type="RefSeq" id="WP_379769687.1">
    <property type="nucleotide sequence ID" value="NZ_JBHSJF010000005.1"/>
</dbReference>
<name>A0ABV9YYU3_9HYPH</name>
<protein>
    <submittedName>
        <fullName evidence="2">Uncharacterized protein</fullName>
    </submittedName>
</protein>
<sequence length="43" mass="4560">MNRITIVGVAIGIAALIGAYLVSYVYDDRLEGDTAVTSSDVKE</sequence>
<dbReference type="EMBL" id="JBHSJF010000005">
    <property type="protein sequence ID" value="MFC5067359.1"/>
    <property type="molecule type" value="Genomic_DNA"/>
</dbReference>
<keyword evidence="3" id="KW-1185">Reference proteome</keyword>
<reference evidence="3" key="1">
    <citation type="journal article" date="2019" name="Int. J. Syst. Evol. Microbiol.">
        <title>The Global Catalogue of Microorganisms (GCM) 10K type strain sequencing project: providing services to taxonomists for standard genome sequencing and annotation.</title>
        <authorList>
            <consortium name="The Broad Institute Genomics Platform"/>
            <consortium name="The Broad Institute Genome Sequencing Center for Infectious Disease"/>
            <person name="Wu L."/>
            <person name="Ma J."/>
        </authorList>
    </citation>
    <scope>NUCLEOTIDE SEQUENCE [LARGE SCALE GENOMIC DNA]</scope>
    <source>
        <strain evidence="3">CGMCC 1.16444</strain>
    </source>
</reference>
<evidence type="ECO:0000313" key="2">
    <source>
        <dbReference type="EMBL" id="MFC5067359.1"/>
    </source>
</evidence>
<keyword evidence="1" id="KW-1133">Transmembrane helix</keyword>